<reference evidence="2 3" key="1">
    <citation type="journal article" date="2023" name="Sci. Data">
        <title>Genome assembly of the Korean intertidal mud-creeper Batillaria attramentaria.</title>
        <authorList>
            <person name="Patra A.K."/>
            <person name="Ho P.T."/>
            <person name="Jun S."/>
            <person name="Lee S.J."/>
            <person name="Kim Y."/>
            <person name="Won Y.J."/>
        </authorList>
    </citation>
    <scope>NUCLEOTIDE SEQUENCE [LARGE SCALE GENOMIC DNA]</scope>
    <source>
        <strain evidence="2">Wonlab-2016</strain>
    </source>
</reference>
<name>A0ABD0K9V2_9CAEN</name>
<sequence>MSAKKRQEHTESDKLSNKPSSARLKKGGCSIMSVLSLYDESSEEKDESAESADHDLHADLRYWDPGEKSIPRSDWVWNTRPVLVRRVVRSTPFLPPETPPPRFQLQPQVDNTLQVYSGTSSLVVKTVEEMLRRPPSSFCSRNMYIDTCVAGQTKALKNWTKWKRRFCRQEIALCDKLGKTDGRLRFNTTSKLPILQDHKDESRGPESDFPQTTQRQRFFESDAFFKIAERPFEDDSLVTSLTWTERKLYKPPLTVVEHGLDTEGSPLTAENRAKVWVWFVNM</sequence>
<dbReference type="Proteomes" id="UP001519460">
    <property type="component" value="Unassembled WGS sequence"/>
</dbReference>
<comment type="caution">
    <text evidence="2">The sequence shown here is derived from an EMBL/GenBank/DDBJ whole genome shotgun (WGS) entry which is preliminary data.</text>
</comment>
<dbReference type="AlphaFoldDB" id="A0ABD0K9V2"/>
<gene>
    <name evidence="2" type="ORF">BaRGS_00024793</name>
</gene>
<evidence type="ECO:0000256" key="1">
    <source>
        <dbReference type="SAM" id="MobiDB-lite"/>
    </source>
</evidence>
<evidence type="ECO:0000313" key="3">
    <source>
        <dbReference type="Proteomes" id="UP001519460"/>
    </source>
</evidence>
<keyword evidence="3" id="KW-1185">Reference proteome</keyword>
<organism evidence="2 3">
    <name type="scientific">Batillaria attramentaria</name>
    <dbReference type="NCBI Taxonomy" id="370345"/>
    <lineage>
        <taxon>Eukaryota</taxon>
        <taxon>Metazoa</taxon>
        <taxon>Spiralia</taxon>
        <taxon>Lophotrochozoa</taxon>
        <taxon>Mollusca</taxon>
        <taxon>Gastropoda</taxon>
        <taxon>Caenogastropoda</taxon>
        <taxon>Sorbeoconcha</taxon>
        <taxon>Cerithioidea</taxon>
        <taxon>Batillariidae</taxon>
        <taxon>Batillaria</taxon>
    </lineage>
</organism>
<proteinExistence type="predicted"/>
<dbReference type="EMBL" id="JACVVK020000218">
    <property type="protein sequence ID" value="KAK7483909.1"/>
    <property type="molecule type" value="Genomic_DNA"/>
</dbReference>
<protein>
    <submittedName>
        <fullName evidence="2">Uncharacterized protein</fullName>
    </submittedName>
</protein>
<feature type="region of interest" description="Disordered" evidence="1">
    <location>
        <begin position="1"/>
        <end position="27"/>
    </location>
</feature>
<evidence type="ECO:0000313" key="2">
    <source>
        <dbReference type="EMBL" id="KAK7483909.1"/>
    </source>
</evidence>
<accession>A0ABD0K9V2</accession>